<dbReference type="SMART" id="SM00907">
    <property type="entry name" value="GDNF"/>
    <property type="match status" value="3"/>
</dbReference>
<reference evidence="12" key="2">
    <citation type="submission" date="2025-08" db="UniProtKB">
        <authorList>
            <consortium name="Ensembl"/>
        </authorList>
    </citation>
    <scope>IDENTIFICATION</scope>
</reference>
<dbReference type="InterPro" id="IPR037193">
    <property type="entry name" value="GDNF_alpha"/>
</dbReference>
<dbReference type="InterPro" id="IPR003438">
    <property type="entry name" value="GDNF_rcpt"/>
</dbReference>
<proteinExistence type="inferred from homology"/>
<evidence type="ECO:0000256" key="3">
    <source>
        <dbReference type="ARBA" id="ARBA00022475"/>
    </source>
</evidence>
<evidence type="ECO:0000256" key="7">
    <source>
        <dbReference type="ARBA" id="ARBA00023170"/>
    </source>
</evidence>
<feature type="domain" description="GDNF/GAS1" evidence="11">
    <location>
        <begin position="248"/>
        <end position="327"/>
    </location>
</feature>
<dbReference type="InterPro" id="IPR016017">
    <property type="entry name" value="GDNF/GAS1"/>
</dbReference>
<feature type="compositionally biased region" description="Basic and acidic residues" evidence="10">
    <location>
        <begin position="26"/>
        <end position="59"/>
    </location>
</feature>
<keyword evidence="6" id="KW-0472">Membrane</keyword>
<dbReference type="GO" id="GO:0043235">
    <property type="term" value="C:receptor complex"/>
    <property type="evidence" value="ECO:0007669"/>
    <property type="project" value="TreeGrafter"/>
</dbReference>
<dbReference type="PANTHER" id="PTHR10269">
    <property type="entry name" value="GDNF RECEPTOR ALPHA"/>
    <property type="match status" value="1"/>
</dbReference>
<dbReference type="Gene3D" id="1.10.220.110">
    <property type="entry name" value="GDNF binding domain"/>
    <property type="match status" value="1"/>
</dbReference>
<comment type="subcellular location">
    <subcellularLocation>
        <location evidence="1">Cell membrane</location>
        <topology evidence="1">Lipid-anchor</topology>
        <topology evidence="1">GPI-anchor</topology>
    </subcellularLocation>
</comment>
<evidence type="ECO:0000256" key="8">
    <source>
        <dbReference type="ARBA" id="ARBA00023180"/>
    </source>
</evidence>
<dbReference type="Ensembl" id="ENSBIXT00005025612.1">
    <property type="protein sequence ID" value="ENSBIXP00005015007.1"/>
    <property type="gene ID" value="ENSBIXG00005018948.1"/>
</dbReference>
<reference evidence="12 13" key="1">
    <citation type="submission" date="2018-11" db="EMBL/GenBank/DDBJ databases">
        <title>Haplotype-resolved cattle genomes.</title>
        <authorList>
            <person name="Low W.Y."/>
            <person name="Tearle R."/>
            <person name="Bickhart D.M."/>
            <person name="Rosen B.D."/>
            <person name="Koren S."/>
            <person name="Rhie A."/>
            <person name="Hiendleder S."/>
            <person name="Phillippy A.M."/>
            <person name="Smith T.P.L."/>
            <person name="Williams J.L."/>
        </authorList>
    </citation>
    <scope>NUCLEOTIDE SEQUENCE [LARGE SCALE GENOMIC DNA]</scope>
</reference>
<keyword evidence="7" id="KW-0675">Receptor</keyword>
<evidence type="ECO:0000259" key="11">
    <source>
        <dbReference type="SMART" id="SM00907"/>
    </source>
</evidence>
<dbReference type="FunFam" id="1.10.220.110:FF:000001">
    <property type="entry name" value="GDNF family receptor alpha"/>
    <property type="match status" value="1"/>
</dbReference>
<dbReference type="AlphaFoldDB" id="A0A4W2GDP4"/>
<protein>
    <submittedName>
        <fullName evidence="12">GDNF family receptor alpha 1</fullName>
    </submittedName>
</protein>
<dbReference type="GO" id="GO:0007399">
    <property type="term" value="P:nervous system development"/>
    <property type="evidence" value="ECO:0007669"/>
    <property type="project" value="Ensembl"/>
</dbReference>
<dbReference type="Proteomes" id="UP000429181">
    <property type="component" value="Chromosome 26"/>
</dbReference>
<dbReference type="GO" id="GO:0009897">
    <property type="term" value="C:external side of plasma membrane"/>
    <property type="evidence" value="ECO:0007669"/>
    <property type="project" value="TreeGrafter"/>
</dbReference>
<comment type="similarity">
    <text evidence="2">Belongs to the GDNFR family.</text>
</comment>
<keyword evidence="5" id="KW-0732">Signal</keyword>
<accession>A0A4W2GDP4</accession>
<feature type="region of interest" description="Disordered" evidence="10">
    <location>
        <begin position="1"/>
        <end position="59"/>
    </location>
</feature>
<dbReference type="PANTHER" id="PTHR10269:SF3">
    <property type="entry name" value="GDNF FAMILY RECEPTOR ALPHA-1"/>
    <property type="match status" value="1"/>
</dbReference>
<feature type="domain" description="GDNF/GAS1" evidence="11">
    <location>
        <begin position="337"/>
        <end position="431"/>
    </location>
</feature>
<dbReference type="Pfam" id="PF02351">
    <property type="entry name" value="GDNF"/>
    <property type="match status" value="3"/>
</dbReference>
<keyword evidence="8" id="KW-0325">Glycoprotein</keyword>
<evidence type="ECO:0000256" key="10">
    <source>
        <dbReference type="SAM" id="MobiDB-lite"/>
    </source>
</evidence>
<dbReference type="PRINTS" id="PR01316">
    <property type="entry name" value="GDNFRECEPTOR"/>
</dbReference>
<evidence type="ECO:0000256" key="1">
    <source>
        <dbReference type="ARBA" id="ARBA00004609"/>
    </source>
</evidence>
<evidence type="ECO:0000256" key="2">
    <source>
        <dbReference type="ARBA" id="ARBA00005961"/>
    </source>
</evidence>
<evidence type="ECO:0000313" key="12">
    <source>
        <dbReference type="Ensembl" id="ENSBIXP00005015007.1"/>
    </source>
</evidence>
<feature type="compositionally biased region" description="Gly residues" evidence="10">
    <location>
        <begin position="1"/>
        <end position="11"/>
    </location>
</feature>
<sequence length="620" mass="68687">MAGTGAGGPGGRADSEAGGSRGGRAGARDGQRWLASKSRETRKLRDGVGGDRWQEVPGREDGLWGVAGRACRVCREPQKQGPARVLPPRGRAVPLPRRTHAPSPPPADVLLSAEVSGGDRLDCVKASDQCLKEQSCSTKYRTLRQCVAGKETNFSLTSGLEAKDECRSAMEALKQKSLYNCRCKRGMKKEKNCLRIYWSMYQSLQGNDLLEDSPYEPVNSRLSDIFRVVPFIPDVFQQVEHISKGNNCLDAAKACNLDDTCKKYRSAYITPCTTSMSNDVCNRRKCHKALRQFFDKVPAKHSYGMLFCSCRDIACTERRRQTIVPVCSYEEREKPNCLNLQDSCKTNYICRSRLADFFTNCQPESRSVSSCLKENYADCLLAYSGLIGTVMTPNYIDSSSLSVAPWCDCNNSGNDLEECLKFLNFFKDNTCLKNAIQAFGNGSDVTVWQPALPVQTTTATTTTAFRVKNKPLGPAGSENEIPTHVLPPCANLQAQKLKSNISGSTHLCLSDVSCFFLSLPTSRNRAFGSLEQGVMGKGSKTTRFQAQKKNLSLPWCPSALRTRCRCWCTKQHQVWDPHLRTGPAQIPLSWYHENLCDHSHISSTGTEKMHNTSCCLPDIP</sequence>
<dbReference type="InterPro" id="IPR003503">
    <property type="entry name" value="GDNF_rcpt_A1"/>
</dbReference>
<evidence type="ECO:0000256" key="5">
    <source>
        <dbReference type="ARBA" id="ARBA00022729"/>
    </source>
</evidence>
<evidence type="ECO:0000256" key="9">
    <source>
        <dbReference type="ARBA" id="ARBA00023288"/>
    </source>
</evidence>
<evidence type="ECO:0000313" key="13">
    <source>
        <dbReference type="Proteomes" id="UP000429181"/>
    </source>
</evidence>
<feature type="domain" description="GDNF/GAS1" evidence="11">
    <location>
        <begin position="123"/>
        <end position="205"/>
    </location>
</feature>
<name>A0A4W2GDP4_BOBOX</name>
<keyword evidence="3" id="KW-1003">Cell membrane</keyword>
<dbReference type="SUPFAM" id="SSF110035">
    <property type="entry name" value="GDNF receptor-like"/>
    <property type="match status" value="1"/>
</dbReference>
<evidence type="ECO:0000256" key="4">
    <source>
        <dbReference type="ARBA" id="ARBA00022622"/>
    </source>
</evidence>
<evidence type="ECO:0000256" key="6">
    <source>
        <dbReference type="ARBA" id="ARBA00023136"/>
    </source>
</evidence>
<dbReference type="GO" id="GO:0016167">
    <property type="term" value="F:glial cell-derived neurotrophic factor receptor activity"/>
    <property type="evidence" value="ECO:0007669"/>
    <property type="project" value="Ensembl"/>
</dbReference>
<dbReference type="PRINTS" id="PR01317">
    <property type="entry name" value="GDNFRALPHA1"/>
</dbReference>
<keyword evidence="9" id="KW-0449">Lipoprotein</keyword>
<gene>
    <name evidence="12" type="primary">GFRA1</name>
</gene>
<keyword evidence="4" id="KW-0336">GPI-anchor</keyword>
<organism evidence="12 13">
    <name type="scientific">Bos indicus x Bos taurus</name>
    <name type="common">Hybrid cattle</name>
    <dbReference type="NCBI Taxonomy" id="30522"/>
    <lineage>
        <taxon>Eukaryota</taxon>
        <taxon>Metazoa</taxon>
        <taxon>Chordata</taxon>
        <taxon>Craniata</taxon>
        <taxon>Vertebrata</taxon>
        <taxon>Euteleostomi</taxon>
        <taxon>Mammalia</taxon>
        <taxon>Eutheria</taxon>
        <taxon>Laurasiatheria</taxon>
        <taxon>Artiodactyla</taxon>
        <taxon>Ruminantia</taxon>
        <taxon>Pecora</taxon>
        <taxon>Bovidae</taxon>
        <taxon>Bovinae</taxon>
        <taxon>Bos</taxon>
    </lineage>
</organism>
<dbReference type="GeneTree" id="ENSGT00940000155560"/>